<evidence type="ECO:0000256" key="8">
    <source>
        <dbReference type="PROSITE-ProRule" id="PRU00076"/>
    </source>
</evidence>
<evidence type="ECO:0000256" key="7">
    <source>
        <dbReference type="ARBA" id="ARBA00023180"/>
    </source>
</evidence>
<protein>
    <recommendedName>
        <fullName evidence="10">EGF-like domain-containing protein</fullName>
    </recommendedName>
</protein>
<feature type="domain" description="EGF-like" evidence="10">
    <location>
        <begin position="117"/>
        <end position="157"/>
    </location>
</feature>
<dbReference type="InterPro" id="IPR009030">
    <property type="entry name" value="Growth_fac_rcpt_cys_sf"/>
</dbReference>
<evidence type="ECO:0000313" key="12">
    <source>
        <dbReference type="Proteomes" id="UP001177023"/>
    </source>
</evidence>
<dbReference type="CDD" id="cd00054">
    <property type="entry name" value="EGF_CA"/>
    <property type="match status" value="1"/>
</dbReference>
<dbReference type="PROSITE" id="PS01186">
    <property type="entry name" value="EGF_2"/>
    <property type="match status" value="1"/>
</dbReference>
<evidence type="ECO:0000256" key="2">
    <source>
        <dbReference type="ARBA" id="ARBA00022536"/>
    </source>
</evidence>
<dbReference type="Proteomes" id="UP001177023">
    <property type="component" value="Unassembled WGS sequence"/>
</dbReference>
<dbReference type="Gene3D" id="2.10.25.10">
    <property type="entry name" value="Laminin"/>
    <property type="match status" value="2"/>
</dbReference>
<sequence>MTLLTLLYEKLTLSGAKTAFVVNGETFEFVPDALVTQSNVGQPGKWMLRIDTEMPGQCPAGRRRPPLCEMDCVAGRWGESCGQRCHCAGGLPCDVISGICVNGACAPGYEGPNCNQDINECATGILKCQPNANCINHVGSAECICAKGFEGNGTHCEATGRCLSYHNRPCSHDATCVDVHAVPVCQCRPGFHGDGFVCDKLTKDAEKPVVRKIQVSSSSEESEERPFVMKEWEQATVPTPIIKQIPVELPPAVATIVTGKNGKKKPLPASAEEDLIDRNLVQVHEKSEDMEGDPSVWIFVVAPCVLAGVWIILIAALIGFCYKAHIIQRFSRRPTQRDAWRPCSQPTRRTSQTITYNHRAYQGYV</sequence>
<accession>A0AA36D6H9</accession>
<dbReference type="PANTHER" id="PTHR24038:SF11">
    <property type="entry name" value="INTEGRIN BETA-LIKE PROTEIN E"/>
    <property type="match status" value="1"/>
</dbReference>
<evidence type="ECO:0000256" key="4">
    <source>
        <dbReference type="ARBA" id="ARBA00022737"/>
    </source>
</evidence>
<keyword evidence="6" id="KW-1015">Disulfide bond</keyword>
<evidence type="ECO:0000256" key="9">
    <source>
        <dbReference type="SAM" id="Phobius"/>
    </source>
</evidence>
<dbReference type="AlphaFoldDB" id="A0AA36D6H9"/>
<dbReference type="FunFam" id="2.10.25.10:FF:000038">
    <property type="entry name" value="Fibrillin 2"/>
    <property type="match status" value="1"/>
</dbReference>
<evidence type="ECO:0000256" key="6">
    <source>
        <dbReference type="ARBA" id="ARBA00023157"/>
    </source>
</evidence>
<dbReference type="GO" id="GO:0016020">
    <property type="term" value="C:membrane"/>
    <property type="evidence" value="ECO:0007669"/>
    <property type="project" value="UniProtKB-SubCell"/>
</dbReference>
<evidence type="ECO:0000256" key="1">
    <source>
        <dbReference type="ARBA" id="ARBA00004370"/>
    </source>
</evidence>
<dbReference type="InterPro" id="IPR049883">
    <property type="entry name" value="NOTCH1_EGF-like"/>
</dbReference>
<feature type="transmembrane region" description="Helical" evidence="9">
    <location>
        <begin position="296"/>
        <end position="322"/>
    </location>
</feature>
<dbReference type="CDD" id="cd00053">
    <property type="entry name" value="EGF"/>
    <property type="match status" value="1"/>
</dbReference>
<dbReference type="Pfam" id="PF12947">
    <property type="entry name" value="EGF_3"/>
    <property type="match status" value="1"/>
</dbReference>
<gene>
    <name evidence="11" type="ORF">MSPICULIGERA_LOCUS18798</name>
</gene>
<evidence type="ECO:0000256" key="5">
    <source>
        <dbReference type="ARBA" id="ARBA00023136"/>
    </source>
</evidence>
<dbReference type="InterPro" id="IPR024731">
    <property type="entry name" value="NELL2-like_EGF"/>
</dbReference>
<feature type="domain" description="EGF-like" evidence="10">
    <location>
        <begin position="158"/>
        <end position="197"/>
    </location>
</feature>
<comment type="subcellular location">
    <subcellularLocation>
        <location evidence="1">Membrane</location>
    </subcellularLocation>
</comment>
<dbReference type="PROSITE" id="PS50026">
    <property type="entry name" value="EGF_3"/>
    <property type="match status" value="2"/>
</dbReference>
<reference evidence="11" key="1">
    <citation type="submission" date="2023-06" db="EMBL/GenBank/DDBJ databases">
        <authorList>
            <person name="Delattre M."/>
        </authorList>
    </citation>
    <scope>NUCLEOTIDE SEQUENCE</scope>
    <source>
        <strain evidence="11">AF72</strain>
    </source>
</reference>
<keyword evidence="7" id="KW-0325">Glycoprotein</keyword>
<proteinExistence type="predicted"/>
<dbReference type="SUPFAM" id="SSF57184">
    <property type="entry name" value="Growth factor receptor domain"/>
    <property type="match status" value="1"/>
</dbReference>
<keyword evidence="9" id="KW-0812">Transmembrane</keyword>
<keyword evidence="5 9" id="KW-0472">Membrane</keyword>
<comment type="caution">
    <text evidence="11">The sequence shown here is derived from an EMBL/GenBank/DDBJ whole genome shotgun (WGS) entry which is preliminary data.</text>
</comment>
<dbReference type="InterPro" id="IPR001881">
    <property type="entry name" value="EGF-like_Ca-bd_dom"/>
</dbReference>
<keyword evidence="12" id="KW-1185">Reference proteome</keyword>
<keyword evidence="9" id="KW-1133">Transmembrane helix</keyword>
<keyword evidence="3" id="KW-0732">Signal</keyword>
<dbReference type="SMART" id="SM00181">
    <property type="entry name" value="EGF"/>
    <property type="match status" value="3"/>
</dbReference>
<dbReference type="InterPro" id="IPR000742">
    <property type="entry name" value="EGF"/>
</dbReference>
<evidence type="ECO:0000313" key="11">
    <source>
        <dbReference type="EMBL" id="CAJ0580604.1"/>
    </source>
</evidence>
<organism evidence="11 12">
    <name type="scientific">Mesorhabditis spiculigera</name>
    <dbReference type="NCBI Taxonomy" id="96644"/>
    <lineage>
        <taxon>Eukaryota</taxon>
        <taxon>Metazoa</taxon>
        <taxon>Ecdysozoa</taxon>
        <taxon>Nematoda</taxon>
        <taxon>Chromadorea</taxon>
        <taxon>Rhabditida</taxon>
        <taxon>Rhabditina</taxon>
        <taxon>Rhabditomorpha</taxon>
        <taxon>Rhabditoidea</taxon>
        <taxon>Rhabditidae</taxon>
        <taxon>Mesorhabditinae</taxon>
        <taxon>Mesorhabditis</taxon>
    </lineage>
</organism>
<dbReference type="GO" id="GO:0005509">
    <property type="term" value="F:calcium ion binding"/>
    <property type="evidence" value="ECO:0007669"/>
    <property type="project" value="InterPro"/>
</dbReference>
<keyword evidence="4" id="KW-0677">Repeat</keyword>
<feature type="non-terminal residue" evidence="11">
    <location>
        <position position="365"/>
    </location>
</feature>
<evidence type="ECO:0000256" key="3">
    <source>
        <dbReference type="ARBA" id="ARBA00022729"/>
    </source>
</evidence>
<evidence type="ECO:0000259" key="10">
    <source>
        <dbReference type="PROSITE" id="PS50026"/>
    </source>
</evidence>
<dbReference type="EMBL" id="CATQJA010002662">
    <property type="protein sequence ID" value="CAJ0580604.1"/>
    <property type="molecule type" value="Genomic_DNA"/>
</dbReference>
<dbReference type="Gene3D" id="2.170.300.10">
    <property type="entry name" value="Tie2 ligand-binding domain superfamily"/>
    <property type="match status" value="1"/>
</dbReference>
<keyword evidence="2 8" id="KW-0245">EGF-like domain</keyword>
<dbReference type="SMART" id="SM00179">
    <property type="entry name" value="EGF_CA"/>
    <property type="match status" value="2"/>
</dbReference>
<comment type="caution">
    <text evidence="8">Lacks conserved residue(s) required for the propagation of feature annotation.</text>
</comment>
<dbReference type="PANTHER" id="PTHR24038">
    <property type="entry name" value="STABILIN"/>
    <property type="match status" value="1"/>
</dbReference>
<name>A0AA36D6H9_9BILA</name>
<dbReference type="Pfam" id="PF07645">
    <property type="entry name" value="EGF_CA"/>
    <property type="match status" value="1"/>
</dbReference>